<dbReference type="GO" id="GO:0004497">
    <property type="term" value="F:monooxygenase activity"/>
    <property type="evidence" value="ECO:0007669"/>
    <property type="project" value="UniProtKB-KW"/>
</dbReference>
<dbReference type="Proteomes" id="UP000240542">
    <property type="component" value="Unassembled WGS sequence"/>
</dbReference>
<reference evidence="4 5" key="1">
    <citation type="submission" date="2018-03" db="EMBL/GenBank/DDBJ databases">
        <title>Genomic Encyclopedia of Archaeal and Bacterial Type Strains, Phase II (KMG-II): from individual species to whole genera.</title>
        <authorList>
            <person name="Goeker M."/>
        </authorList>
    </citation>
    <scope>NUCLEOTIDE SEQUENCE [LARGE SCALE GENOMIC DNA]</scope>
    <source>
        <strain evidence="4 5">DSM 45312</strain>
    </source>
</reference>
<accession>A0A2P8DUN7</accession>
<evidence type="ECO:0000313" key="4">
    <source>
        <dbReference type="EMBL" id="PSL00933.1"/>
    </source>
</evidence>
<keyword evidence="2" id="KW-0503">Monooxygenase</keyword>
<name>A0A2P8DUN7_9ACTN</name>
<dbReference type="SUPFAM" id="SSF51905">
    <property type="entry name" value="FAD/NAD(P)-binding domain"/>
    <property type="match status" value="1"/>
</dbReference>
<dbReference type="PANTHER" id="PTHR13789:SF309">
    <property type="entry name" value="PUTATIVE (AFU_ORTHOLOGUE AFUA_6G14510)-RELATED"/>
    <property type="match status" value="1"/>
</dbReference>
<dbReference type="GO" id="GO:0071949">
    <property type="term" value="F:FAD binding"/>
    <property type="evidence" value="ECO:0007669"/>
    <property type="project" value="InterPro"/>
</dbReference>
<evidence type="ECO:0000259" key="3">
    <source>
        <dbReference type="Pfam" id="PF01494"/>
    </source>
</evidence>
<dbReference type="InterPro" id="IPR050493">
    <property type="entry name" value="FAD-dep_Monooxygenase_BioMet"/>
</dbReference>
<dbReference type="OrthoDB" id="9782160at2"/>
<keyword evidence="1" id="KW-0560">Oxidoreductase</keyword>
<dbReference type="Gene3D" id="3.50.50.60">
    <property type="entry name" value="FAD/NAD(P)-binding domain"/>
    <property type="match status" value="1"/>
</dbReference>
<dbReference type="RefSeq" id="WP_106581101.1">
    <property type="nucleotide sequence ID" value="NZ_PYGA01000001.1"/>
</dbReference>
<dbReference type="AlphaFoldDB" id="A0A2P8DUN7"/>
<dbReference type="InterPro" id="IPR002938">
    <property type="entry name" value="FAD-bd"/>
</dbReference>
<dbReference type="Pfam" id="PF01494">
    <property type="entry name" value="FAD_binding_3"/>
    <property type="match status" value="1"/>
</dbReference>
<keyword evidence="5" id="KW-1185">Reference proteome</keyword>
<evidence type="ECO:0000256" key="2">
    <source>
        <dbReference type="ARBA" id="ARBA00023033"/>
    </source>
</evidence>
<protein>
    <submittedName>
        <fullName evidence="4">2-polyprenyl-6-methoxyphenol hydroxylase-like FAD-dependent oxidoreductase</fullName>
    </submittedName>
</protein>
<dbReference type="PRINTS" id="PR00420">
    <property type="entry name" value="RNGMNOXGNASE"/>
</dbReference>
<comment type="caution">
    <text evidence="4">The sequence shown here is derived from an EMBL/GenBank/DDBJ whole genome shotgun (WGS) entry which is preliminary data.</text>
</comment>
<evidence type="ECO:0000256" key="1">
    <source>
        <dbReference type="ARBA" id="ARBA00023002"/>
    </source>
</evidence>
<sequence length="402" mass="43107">MKALIIGSGVGGPVAAAAFKRVGIDSVVYEAHQSTAAALGSFLSLAPNGLAVLRALDLLDPIRAQAELPTTAIQFQNGSGRSLGVIPDNSEQLGADLSTITIMRGALQDSLAEAATAQGARIEFGKRMVGYTETENGVTVEFDDGTTDHGDVLIGADGIHSRTRSILDPAAPKPEYTGLLNCGGVAPPVDAPGTPESTMRMIFGSRAFFGYQVAPDGSVYWFVNFPYREPGRAELAAQDPAEWRRHIIDLFSDDSAFITRILEASPVENFQTFGVYDIASLPHWSRGRVGLLGDAAHAVSSSSGQGASLAMEDAVTLAKHLRDIDDPVKALHAYQEARRPRVESIVAEGRRRGNNKLTTGTVQVFLRDLTLPVVFAMISWRKKHSWIFDHRIDMAAPANGAR</sequence>
<dbReference type="EMBL" id="PYGA01000001">
    <property type="protein sequence ID" value="PSL00933.1"/>
    <property type="molecule type" value="Genomic_DNA"/>
</dbReference>
<gene>
    <name evidence="4" type="ORF">CLV63_101412</name>
</gene>
<organism evidence="4 5">
    <name type="scientific">Murinocardiopsis flavida</name>
    <dbReference type="NCBI Taxonomy" id="645275"/>
    <lineage>
        <taxon>Bacteria</taxon>
        <taxon>Bacillati</taxon>
        <taxon>Actinomycetota</taxon>
        <taxon>Actinomycetes</taxon>
        <taxon>Streptosporangiales</taxon>
        <taxon>Nocardiopsidaceae</taxon>
        <taxon>Murinocardiopsis</taxon>
    </lineage>
</organism>
<proteinExistence type="predicted"/>
<evidence type="ECO:0000313" key="5">
    <source>
        <dbReference type="Proteomes" id="UP000240542"/>
    </source>
</evidence>
<feature type="domain" description="FAD-binding" evidence="3">
    <location>
        <begin position="2"/>
        <end position="347"/>
    </location>
</feature>
<dbReference type="InterPro" id="IPR036188">
    <property type="entry name" value="FAD/NAD-bd_sf"/>
</dbReference>
<dbReference type="PANTHER" id="PTHR13789">
    <property type="entry name" value="MONOOXYGENASE"/>
    <property type="match status" value="1"/>
</dbReference>